<keyword evidence="1" id="KW-0732">Signal</keyword>
<dbReference type="Proteomes" id="UP000823561">
    <property type="component" value="Chromosome 16"/>
</dbReference>
<name>A0AAV6G5J2_9TELE</name>
<dbReference type="EMBL" id="JADWDJ010000016">
    <property type="protein sequence ID" value="KAG5268752.1"/>
    <property type="molecule type" value="Genomic_DNA"/>
</dbReference>
<sequence length="68" mass="7849">MEERKKERKKEGKKYKRKQKCHFLLCTLLLPLLDVPGCRSNYAIACCQDHFSSSPAQQDLPDAKRVAV</sequence>
<protein>
    <submittedName>
        <fullName evidence="2">Uncharacterized protein</fullName>
    </submittedName>
</protein>
<keyword evidence="3" id="KW-1185">Reference proteome</keyword>
<accession>A0AAV6G5J2</accession>
<dbReference type="AlphaFoldDB" id="A0AAV6G5J2"/>
<evidence type="ECO:0000313" key="2">
    <source>
        <dbReference type="EMBL" id="KAG5268752.1"/>
    </source>
</evidence>
<proteinExistence type="predicted"/>
<evidence type="ECO:0000313" key="3">
    <source>
        <dbReference type="Proteomes" id="UP000823561"/>
    </source>
</evidence>
<reference evidence="2" key="1">
    <citation type="submission" date="2020-10" db="EMBL/GenBank/DDBJ databases">
        <title>Chromosome-scale genome assembly of the Allis shad, Alosa alosa.</title>
        <authorList>
            <person name="Margot Z."/>
            <person name="Christophe K."/>
            <person name="Cabau C."/>
            <person name="Louis A."/>
            <person name="Berthelot C."/>
            <person name="Parey E."/>
            <person name="Roest Crollius H."/>
            <person name="Montfort J."/>
            <person name="Robinson-Rechavi M."/>
            <person name="Bucao C."/>
            <person name="Bouchez O."/>
            <person name="Gislard M."/>
            <person name="Lluch J."/>
            <person name="Milhes M."/>
            <person name="Lampietro C."/>
            <person name="Lopez Roques C."/>
            <person name="Donnadieu C."/>
            <person name="Braasch I."/>
            <person name="Desvignes T."/>
            <person name="Postlethwait J."/>
            <person name="Bobe J."/>
            <person name="Guiguen Y."/>
        </authorList>
    </citation>
    <scope>NUCLEOTIDE SEQUENCE</scope>
    <source>
        <strain evidence="2">M-15738</strain>
        <tissue evidence="2">Blood</tissue>
    </source>
</reference>
<feature type="chain" id="PRO_5043865447" evidence="1">
    <location>
        <begin position="41"/>
        <end position="68"/>
    </location>
</feature>
<organism evidence="2 3">
    <name type="scientific">Alosa alosa</name>
    <name type="common">allis shad</name>
    <dbReference type="NCBI Taxonomy" id="278164"/>
    <lineage>
        <taxon>Eukaryota</taxon>
        <taxon>Metazoa</taxon>
        <taxon>Chordata</taxon>
        <taxon>Craniata</taxon>
        <taxon>Vertebrata</taxon>
        <taxon>Euteleostomi</taxon>
        <taxon>Actinopterygii</taxon>
        <taxon>Neopterygii</taxon>
        <taxon>Teleostei</taxon>
        <taxon>Clupei</taxon>
        <taxon>Clupeiformes</taxon>
        <taxon>Clupeoidei</taxon>
        <taxon>Clupeidae</taxon>
        <taxon>Alosa</taxon>
    </lineage>
</organism>
<evidence type="ECO:0000256" key="1">
    <source>
        <dbReference type="SAM" id="SignalP"/>
    </source>
</evidence>
<feature type="signal peptide" evidence="1">
    <location>
        <begin position="1"/>
        <end position="40"/>
    </location>
</feature>
<comment type="caution">
    <text evidence="2">The sequence shown here is derived from an EMBL/GenBank/DDBJ whole genome shotgun (WGS) entry which is preliminary data.</text>
</comment>
<gene>
    <name evidence="2" type="ORF">AALO_G00216060</name>
</gene>